<proteinExistence type="predicted"/>
<organism evidence="1 2">
    <name type="scientific">Hohenbuehelia grisea</name>
    <dbReference type="NCBI Taxonomy" id="104357"/>
    <lineage>
        <taxon>Eukaryota</taxon>
        <taxon>Fungi</taxon>
        <taxon>Dikarya</taxon>
        <taxon>Basidiomycota</taxon>
        <taxon>Agaricomycotina</taxon>
        <taxon>Agaricomycetes</taxon>
        <taxon>Agaricomycetidae</taxon>
        <taxon>Agaricales</taxon>
        <taxon>Pleurotineae</taxon>
        <taxon>Pleurotaceae</taxon>
        <taxon>Hohenbuehelia</taxon>
    </lineage>
</organism>
<dbReference type="Proteomes" id="UP001556367">
    <property type="component" value="Unassembled WGS sequence"/>
</dbReference>
<sequence length="193" mass="21581">MSFWKSPDSRLYIDKMYDMSSRFANWEPGWPILPGDYGKVIKKTGEFRKKGSIFTHPSTKHFAAAELYTIPGATSGVQEFVSLEANKIGFDIGSTIDIPGLATAALKQRFQFGGQRGAVLVMRNSRMITLDGDLDNLPREALRGMRLVTEVIECPDYFMFLSHKGSSHSIPSGHSLPSSYYVYSILPPCLRFT</sequence>
<evidence type="ECO:0000313" key="1">
    <source>
        <dbReference type="EMBL" id="KAL0957791.1"/>
    </source>
</evidence>
<gene>
    <name evidence="1" type="ORF">HGRIS_001568</name>
</gene>
<name>A0ABR3JRU7_9AGAR</name>
<evidence type="ECO:0000313" key="2">
    <source>
        <dbReference type="Proteomes" id="UP001556367"/>
    </source>
</evidence>
<comment type="caution">
    <text evidence="1">The sequence shown here is derived from an EMBL/GenBank/DDBJ whole genome shotgun (WGS) entry which is preliminary data.</text>
</comment>
<keyword evidence="2" id="KW-1185">Reference proteome</keyword>
<accession>A0ABR3JRU7</accession>
<dbReference type="EMBL" id="JASNQZ010000005">
    <property type="protein sequence ID" value="KAL0957791.1"/>
    <property type="molecule type" value="Genomic_DNA"/>
</dbReference>
<protein>
    <submittedName>
        <fullName evidence="1">Uncharacterized protein</fullName>
    </submittedName>
</protein>
<reference evidence="2" key="1">
    <citation type="submission" date="2024-06" db="EMBL/GenBank/DDBJ databases">
        <title>Multi-omics analyses provide insights into the biosynthesis of the anticancer antibiotic pleurotin in Hohenbuehelia grisea.</title>
        <authorList>
            <person name="Weaver J.A."/>
            <person name="Alberti F."/>
        </authorList>
    </citation>
    <scope>NUCLEOTIDE SEQUENCE [LARGE SCALE GENOMIC DNA]</scope>
    <source>
        <strain evidence="2">T-177</strain>
    </source>
</reference>